<keyword evidence="2 7" id="KW-0813">Transport</keyword>
<evidence type="ECO:0000313" key="9">
    <source>
        <dbReference type="EMBL" id="AYC34874.1"/>
    </source>
</evidence>
<dbReference type="GO" id="GO:0055085">
    <property type="term" value="P:transmembrane transport"/>
    <property type="evidence" value="ECO:0007669"/>
    <property type="project" value="InterPro"/>
</dbReference>
<gene>
    <name evidence="9" type="ORF">D3880_21950</name>
</gene>
<feature type="transmembrane region" description="Helical" evidence="7">
    <location>
        <begin position="21"/>
        <end position="41"/>
    </location>
</feature>
<dbReference type="PANTHER" id="PTHR30151:SF0">
    <property type="entry name" value="ABC TRANSPORTER PERMEASE PROTEIN MJ0413-RELATED"/>
    <property type="match status" value="1"/>
</dbReference>
<evidence type="ECO:0000256" key="3">
    <source>
        <dbReference type="ARBA" id="ARBA00022475"/>
    </source>
</evidence>
<evidence type="ECO:0000313" key="10">
    <source>
        <dbReference type="Proteomes" id="UP000265560"/>
    </source>
</evidence>
<evidence type="ECO:0000259" key="8">
    <source>
        <dbReference type="PROSITE" id="PS50928"/>
    </source>
</evidence>
<dbReference type="PROSITE" id="PS50928">
    <property type="entry name" value="ABC_TM1"/>
    <property type="match status" value="1"/>
</dbReference>
<dbReference type="PANTHER" id="PTHR30151">
    <property type="entry name" value="ALKANE SULFONATE ABC TRANSPORTER-RELATED, MEMBRANE SUBUNIT"/>
    <property type="match status" value="1"/>
</dbReference>
<dbReference type="Proteomes" id="UP000265560">
    <property type="component" value="Chromosome"/>
</dbReference>
<dbReference type="GO" id="GO:0005886">
    <property type="term" value="C:plasma membrane"/>
    <property type="evidence" value="ECO:0007669"/>
    <property type="project" value="UniProtKB-SubCell"/>
</dbReference>
<feature type="transmembrane region" description="Helical" evidence="7">
    <location>
        <begin position="113"/>
        <end position="135"/>
    </location>
</feature>
<dbReference type="KEGG" id="pcav:D3880_21950"/>
<keyword evidence="3" id="KW-1003">Cell membrane</keyword>
<evidence type="ECO:0000256" key="4">
    <source>
        <dbReference type="ARBA" id="ARBA00022692"/>
    </source>
</evidence>
<dbReference type="AlphaFoldDB" id="A0A385Z7U5"/>
<keyword evidence="5 7" id="KW-1133">Transmembrane helix</keyword>
<dbReference type="InterPro" id="IPR000515">
    <property type="entry name" value="MetI-like"/>
</dbReference>
<dbReference type="CDD" id="cd06261">
    <property type="entry name" value="TM_PBP2"/>
    <property type="match status" value="1"/>
</dbReference>
<keyword evidence="6 7" id="KW-0472">Membrane</keyword>
<sequence>MATAKSWLNRCLTPKVGLPARLVFAASTLCWLLVLGLWAGLSYGGVVPAMFLPTPGAVVDAALRLGADGTLGKHVLASVEVVLIGFAVSSLVAVPLGLLMGSFRIVQALLEPLVNFIRYLPVTSFVPLFILWIGIGLEQRVTVIIFGVFFQQLVMIADVSKGVAKDLINASYTLGANRRDVVLHVLAPASLPGVLDTLRVTMGWAWTYLVVAELVAASSGLGYISLKAMRGFQVDVIFLAIAIIGLLGLITDQLFRLLRLRIAAWAQ</sequence>
<dbReference type="OrthoDB" id="8138334at2"/>
<comment type="subcellular location">
    <subcellularLocation>
        <location evidence="1 7">Cell membrane</location>
        <topology evidence="1 7">Multi-pass membrane protein</topology>
    </subcellularLocation>
</comment>
<dbReference type="SUPFAM" id="SSF161098">
    <property type="entry name" value="MetI-like"/>
    <property type="match status" value="1"/>
</dbReference>
<evidence type="ECO:0000256" key="6">
    <source>
        <dbReference type="ARBA" id="ARBA00023136"/>
    </source>
</evidence>
<dbReference type="Gene3D" id="1.10.3720.10">
    <property type="entry name" value="MetI-like"/>
    <property type="match status" value="1"/>
</dbReference>
<keyword evidence="4 7" id="KW-0812">Transmembrane</keyword>
<protein>
    <submittedName>
        <fullName evidence="9">ABC transporter permease</fullName>
    </submittedName>
</protein>
<dbReference type="EMBL" id="CP032419">
    <property type="protein sequence ID" value="AYC34874.1"/>
    <property type="molecule type" value="Genomic_DNA"/>
</dbReference>
<evidence type="ECO:0000256" key="1">
    <source>
        <dbReference type="ARBA" id="ARBA00004651"/>
    </source>
</evidence>
<feature type="transmembrane region" description="Helical" evidence="7">
    <location>
        <begin position="81"/>
        <end position="101"/>
    </location>
</feature>
<evidence type="ECO:0000256" key="7">
    <source>
        <dbReference type="RuleBase" id="RU363032"/>
    </source>
</evidence>
<name>A0A385Z7U5_9PSED</name>
<comment type="similarity">
    <text evidence="7">Belongs to the binding-protein-dependent transport system permease family.</text>
</comment>
<feature type="domain" description="ABC transmembrane type-1" evidence="8">
    <location>
        <begin position="75"/>
        <end position="259"/>
    </location>
</feature>
<feature type="transmembrane region" description="Helical" evidence="7">
    <location>
        <begin position="236"/>
        <end position="255"/>
    </location>
</feature>
<evidence type="ECO:0000256" key="2">
    <source>
        <dbReference type="ARBA" id="ARBA00022448"/>
    </source>
</evidence>
<reference evidence="10" key="1">
    <citation type="submission" date="2018-09" db="EMBL/GenBank/DDBJ databases">
        <authorList>
            <person name="Zhu H."/>
        </authorList>
    </citation>
    <scope>NUCLEOTIDE SEQUENCE [LARGE SCALE GENOMIC DNA]</scope>
    <source>
        <strain evidence="10">K2W31S-8</strain>
    </source>
</reference>
<keyword evidence="10" id="KW-1185">Reference proteome</keyword>
<proteinExistence type="inferred from homology"/>
<organism evidence="9 10">
    <name type="scientific">Pseudomonas cavernae</name>
    <dbReference type="NCBI Taxonomy" id="2320867"/>
    <lineage>
        <taxon>Bacteria</taxon>
        <taxon>Pseudomonadati</taxon>
        <taxon>Pseudomonadota</taxon>
        <taxon>Gammaproteobacteria</taxon>
        <taxon>Pseudomonadales</taxon>
        <taxon>Pseudomonadaceae</taxon>
        <taxon>Pseudomonas</taxon>
    </lineage>
</organism>
<dbReference type="Pfam" id="PF00528">
    <property type="entry name" value="BPD_transp_1"/>
    <property type="match status" value="1"/>
</dbReference>
<dbReference type="RefSeq" id="WP_119895523.1">
    <property type="nucleotide sequence ID" value="NZ_CP032419.1"/>
</dbReference>
<feature type="transmembrane region" description="Helical" evidence="7">
    <location>
        <begin position="141"/>
        <end position="160"/>
    </location>
</feature>
<dbReference type="InterPro" id="IPR035906">
    <property type="entry name" value="MetI-like_sf"/>
</dbReference>
<accession>A0A385Z7U5</accession>
<evidence type="ECO:0000256" key="5">
    <source>
        <dbReference type="ARBA" id="ARBA00022989"/>
    </source>
</evidence>
<feature type="transmembrane region" description="Helical" evidence="7">
    <location>
        <begin position="204"/>
        <end position="224"/>
    </location>
</feature>